<keyword evidence="1" id="KW-0479">Metal-binding</keyword>
<dbReference type="PANTHER" id="PTHR10587">
    <property type="entry name" value="GLYCOSYL TRANSFERASE-RELATED"/>
    <property type="match status" value="1"/>
</dbReference>
<dbReference type="Pfam" id="PF01522">
    <property type="entry name" value="Polysacc_deac_1"/>
    <property type="match status" value="1"/>
</dbReference>
<dbReference type="SUPFAM" id="SSF88713">
    <property type="entry name" value="Glycoside hydrolase/deacetylase"/>
    <property type="match status" value="1"/>
</dbReference>
<keyword evidence="2" id="KW-0378">Hydrolase</keyword>
<dbReference type="OrthoDB" id="115239at2"/>
<reference evidence="4 5" key="1">
    <citation type="submission" date="2019-05" db="EMBL/GenBank/DDBJ databases">
        <title>Algicella ahnfeltiae gen. nov., sp. nov., a novel marine bacterium of the family Flavobacteriaceae isolated from a red alga.</title>
        <authorList>
            <person name="Nedashkovskaya O.I."/>
            <person name="Kukhlevskiy A.D."/>
            <person name="Kim S.-G."/>
            <person name="Zhukova N.V."/>
            <person name="Mikhailov V.V."/>
        </authorList>
    </citation>
    <scope>NUCLEOTIDE SEQUENCE [LARGE SCALE GENOMIC DNA]</scope>
    <source>
        <strain evidence="4 5">10Alg115</strain>
    </source>
</reference>
<dbReference type="GO" id="GO:0005975">
    <property type="term" value="P:carbohydrate metabolic process"/>
    <property type="evidence" value="ECO:0007669"/>
    <property type="project" value="InterPro"/>
</dbReference>
<dbReference type="Gene3D" id="3.20.20.370">
    <property type="entry name" value="Glycoside hydrolase/deacetylase"/>
    <property type="match status" value="1"/>
</dbReference>
<dbReference type="PROSITE" id="PS51677">
    <property type="entry name" value="NODB"/>
    <property type="match status" value="1"/>
</dbReference>
<dbReference type="PANTHER" id="PTHR10587:SF133">
    <property type="entry name" value="CHITIN DEACETYLASE 1-RELATED"/>
    <property type="match status" value="1"/>
</dbReference>
<feature type="domain" description="NodB homology" evidence="3">
    <location>
        <begin position="21"/>
        <end position="254"/>
    </location>
</feature>
<dbReference type="CDD" id="cd10960">
    <property type="entry name" value="CE4_NodB_like_1"/>
    <property type="match status" value="1"/>
</dbReference>
<dbReference type="GO" id="GO:0016020">
    <property type="term" value="C:membrane"/>
    <property type="evidence" value="ECO:0007669"/>
    <property type="project" value="TreeGrafter"/>
</dbReference>
<gene>
    <name evidence="4" type="ORF">FF125_16830</name>
</gene>
<dbReference type="GO" id="GO:0016810">
    <property type="term" value="F:hydrolase activity, acting on carbon-nitrogen (but not peptide) bonds"/>
    <property type="evidence" value="ECO:0007669"/>
    <property type="project" value="InterPro"/>
</dbReference>
<evidence type="ECO:0000256" key="1">
    <source>
        <dbReference type="ARBA" id="ARBA00022723"/>
    </source>
</evidence>
<dbReference type="EMBL" id="CP040749">
    <property type="protein sequence ID" value="QCX40025.1"/>
    <property type="molecule type" value="Genomic_DNA"/>
</dbReference>
<dbReference type="InterPro" id="IPR011330">
    <property type="entry name" value="Glyco_hydro/deAcase_b/a-brl"/>
</dbReference>
<proteinExistence type="predicted"/>
<evidence type="ECO:0000313" key="5">
    <source>
        <dbReference type="Proteomes" id="UP000306229"/>
    </source>
</evidence>
<protein>
    <submittedName>
        <fullName evidence="4">Polysaccharide deacetylase-like protein</fullName>
    </submittedName>
</protein>
<sequence>MIRYLLLCVFFYSSIVVCQNKKICITVDDLPTVAYSLKTNKVDLLITNKLVNTFKENNIPAIGYVNESKLYKKGKLDAKKVHLLELWLQNGLDLGNHTFSHLDYNKVSDSTFFEDILKGQEVMKPLMHTYGKTLQYFRHPYLHAGSDSIVSKKLHTFLVTNNYTASPVTIDNDDYLFAKSYHNAFVDKDEILMKEIGEKYVNYMEQKVLFFESKSIEIFDREITQTLLIHASLLNANYIGCLIEMLKKHKYTFVSQEEALKTPEYATKVSSFTKYGYSWIFRWGLSMGKSKKIMKGDVPTPTEIINLSKK</sequence>
<dbReference type="Proteomes" id="UP000306229">
    <property type="component" value="Chromosome"/>
</dbReference>
<keyword evidence="5" id="KW-1185">Reference proteome</keyword>
<dbReference type="GO" id="GO:0046872">
    <property type="term" value="F:metal ion binding"/>
    <property type="evidence" value="ECO:0007669"/>
    <property type="project" value="UniProtKB-KW"/>
</dbReference>
<evidence type="ECO:0000313" key="4">
    <source>
        <dbReference type="EMBL" id="QCX40025.1"/>
    </source>
</evidence>
<name>A0A5B7TT79_9FLAO</name>
<dbReference type="AlphaFoldDB" id="A0A5B7TT79"/>
<dbReference type="InterPro" id="IPR050248">
    <property type="entry name" value="Polysacc_deacetylase_ArnD"/>
</dbReference>
<evidence type="ECO:0000259" key="3">
    <source>
        <dbReference type="PROSITE" id="PS51677"/>
    </source>
</evidence>
<organism evidence="4 5">
    <name type="scientific">Aureibaculum algae</name>
    <dbReference type="NCBI Taxonomy" id="2584122"/>
    <lineage>
        <taxon>Bacteria</taxon>
        <taxon>Pseudomonadati</taxon>
        <taxon>Bacteroidota</taxon>
        <taxon>Flavobacteriia</taxon>
        <taxon>Flavobacteriales</taxon>
        <taxon>Flavobacteriaceae</taxon>
        <taxon>Aureibaculum</taxon>
    </lineage>
</organism>
<dbReference type="KEGG" id="fbe:FF125_16830"/>
<evidence type="ECO:0000256" key="2">
    <source>
        <dbReference type="ARBA" id="ARBA00022801"/>
    </source>
</evidence>
<dbReference type="InterPro" id="IPR002509">
    <property type="entry name" value="NODB_dom"/>
</dbReference>
<accession>A0A5B7TT79</accession>
<dbReference type="RefSeq" id="WP_138950879.1">
    <property type="nucleotide sequence ID" value="NZ_CP040749.1"/>
</dbReference>